<dbReference type="InterPro" id="IPR029033">
    <property type="entry name" value="His_PPase_superfam"/>
</dbReference>
<gene>
    <name evidence="3" type="ORF">Pfl04_05300</name>
</gene>
<accession>A0A8J3LR15</accession>
<comment type="caution">
    <text evidence="3">The sequence shown here is derived from an EMBL/GenBank/DDBJ whole genome shotgun (WGS) entry which is preliminary data.</text>
</comment>
<dbReference type="PANTHER" id="PTHR20935">
    <property type="entry name" value="PHOSPHOGLYCERATE MUTASE-RELATED"/>
    <property type="match status" value="1"/>
</dbReference>
<dbReference type="InterPro" id="IPR013078">
    <property type="entry name" value="His_Pase_superF_clade-1"/>
</dbReference>
<dbReference type="RefSeq" id="WP_168074562.1">
    <property type="nucleotide sequence ID" value="NZ_BAAAQJ010000008.1"/>
</dbReference>
<keyword evidence="4" id="KW-1185">Reference proteome</keyword>
<evidence type="ECO:0000256" key="2">
    <source>
        <dbReference type="PIRSR" id="PIRSR613078-2"/>
    </source>
</evidence>
<feature type="binding site" evidence="2">
    <location>
        <position position="59"/>
    </location>
    <ligand>
        <name>substrate</name>
    </ligand>
</feature>
<dbReference type="SUPFAM" id="SSF53254">
    <property type="entry name" value="Phosphoglycerate mutase-like"/>
    <property type="match status" value="1"/>
</dbReference>
<evidence type="ECO:0000313" key="3">
    <source>
        <dbReference type="EMBL" id="GIG72126.1"/>
    </source>
</evidence>
<evidence type="ECO:0000313" key="4">
    <source>
        <dbReference type="Proteomes" id="UP000653674"/>
    </source>
</evidence>
<dbReference type="EMBL" id="BONU01000002">
    <property type="protein sequence ID" value="GIG72126.1"/>
    <property type="molecule type" value="Genomic_DNA"/>
</dbReference>
<dbReference type="SMART" id="SM00855">
    <property type="entry name" value="PGAM"/>
    <property type="match status" value="1"/>
</dbReference>
<proteinExistence type="predicted"/>
<sequence>MTDRKLVLLRHAKAAHPEHNADMERALTPRGQADAEAAGRWLANERVVPDIVLCSPARRARETWHALASTLGAEASHTTVLYEPGIYTAVIGEELLPLISSTQPEATTLVVIGHNPPLSMLSALLDPTLDEGLQTCGIAVHRVNGGWHDLTPGNAPLTDLHTARA</sequence>
<evidence type="ECO:0000256" key="1">
    <source>
        <dbReference type="ARBA" id="ARBA00022801"/>
    </source>
</evidence>
<protein>
    <submittedName>
        <fullName evidence="3">Phosphohistidine phosphatase</fullName>
    </submittedName>
</protein>
<dbReference type="CDD" id="cd07067">
    <property type="entry name" value="HP_PGM_like"/>
    <property type="match status" value="1"/>
</dbReference>
<dbReference type="InterPro" id="IPR051021">
    <property type="entry name" value="Mito_Ser/Thr_phosphatase"/>
</dbReference>
<keyword evidence="1" id="KW-0378">Hydrolase</keyword>
<dbReference type="Gene3D" id="3.40.50.1240">
    <property type="entry name" value="Phosphoglycerate mutase-like"/>
    <property type="match status" value="1"/>
</dbReference>
<organism evidence="3 4">
    <name type="scientific">Planosporangium flavigriseum</name>
    <dbReference type="NCBI Taxonomy" id="373681"/>
    <lineage>
        <taxon>Bacteria</taxon>
        <taxon>Bacillati</taxon>
        <taxon>Actinomycetota</taxon>
        <taxon>Actinomycetes</taxon>
        <taxon>Micromonosporales</taxon>
        <taxon>Micromonosporaceae</taxon>
        <taxon>Planosporangium</taxon>
    </lineage>
</organism>
<dbReference type="PANTHER" id="PTHR20935:SF1">
    <property type="entry name" value="SLL1549 PROTEIN"/>
    <property type="match status" value="1"/>
</dbReference>
<name>A0A8J3LR15_9ACTN</name>
<dbReference type="Proteomes" id="UP000653674">
    <property type="component" value="Unassembled WGS sequence"/>
</dbReference>
<reference evidence="3" key="1">
    <citation type="submission" date="2021-01" db="EMBL/GenBank/DDBJ databases">
        <title>Whole genome shotgun sequence of Planosporangium flavigriseum NBRC 105377.</title>
        <authorList>
            <person name="Komaki H."/>
            <person name="Tamura T."/>
        </authorList>
    </citation>
    <scope>NUCLEOTIDE SEQUENCE</scope>
    <source>
        <strain evidence="3">NBRC 105377</strain>
    </source>
</reference>
<dbReference type="AlphaFoldDB" id="A0A8J3LR15"/>
<dbReference type="Pfam" id="PF00300">
    <property type="entry name" value="His_Phos_1"/>
    <property type="match status" value="1"/>
</dbReference>
<dbReference type="GO" id="GO:0016787">
    <property type="term" value="F:hydrolase activity"/>
    <property type="evidence" value="ECO:0007669"/>
    <property type="project" value="UniProtKB-KW"/>
</dbReference>